<dbReference type="PROSITE" id="PS51257">
    <property type="entry name" value="PROKAR_LIPOPROTEIN"/>
    <property type="match status" value="1"/>
</dbReference>
<dbReference type="EMBL" id="JAAGVY010000030">
    <property type="protein sequence ID" value="NEN24682.1"/>
    <property type="molecule type" value="Genomic_DNA"/>
</dbReference>
<comment type="caution">
    <text evidence="2">The sequence shown here is derived from an EMBL/GenBank/DDBJ whole genome shotgun (WGS) entry which is preliminary data.</text>
</comment>
<evidence type="ECO:0000256" key="1">
    <source>
        <dbReference type="SAM" id="SignalP"/>
    </source>
</evidence>
<keyword evidence="3" id="KW-1185">Reference proteome</keyword>
<dbReference type="RefSeq" id="WP_163286073.1">
    <property type="nucleotide sequence ID" value="NZ_JAAGVY010000030.1"/>
</dbReference>
<gene>
    <name evidence="2" type="ORF">G3O08_14335</name>
</gene>
<evidence type="ECO:0008006" key="4">
    <source>
        <dbReference type="Google" id="ProtNLM"/>
    </source>
</evidence>
<keyword evidence="1" id="KW-0732">Signal</keyword>
<dbReference type="Proteomes" id="UP000486602">
    <property type="component" value="Unassembled WGS sequence"/>
</dbReference>
<reference evidence="2 3" key="1">
    <citation type="submission" date="2020-02" db="EMBL/GenBank/DDBJ databases">
        <title>Out from the shadows clarifying the taxonomy of the family Cryomorphaceae and related taxa by utilizing the GTDB taxonomic framework.</title>
        <authorList>
            <person name="Bowman J.P."/>
        </authorList>
    </citation>
    <scope>NUCLEOTIDE SEQUENCE [LARGE SCALE GENOMIC DNA]</scope>
    <source>
        <strain evidence="2 3">QSSC 1-22</strain>
    </source>
</reference>
<accession>A0A7K3WUU2</accession>
<feature type="chain" id="PRO_5029611117" description="Right-handed parallel beta-helix repeat-containing protein" evidence="1">
    <location>
        <begin position="22"/>
        <end position="494"/>
    </location>
</feature>
<proteinExistence type="predicted"/>
<dbReference type="AlphaFoldDB" id="A0A7K3WUU2"/>
<evidence type="ECO:0000313" key="3">
    <source>
        <dbReference type="Proteomes" id="UP000486602"/>
    </source>
</evidence>
<evidence type="ECO:0000313" key="2">
    <source>
        <dbReference type="EMBL" id="NEN24682.1"/>
    </source>
</evidence>
<feature type="signal peptide" evidence="1">
    <location>
        <begin position="1"/>
        <end position="21"/>
    </location>
</feature>
<protein>
    <recommendedName>
        <fullName evidence="4">Right-handed parallel beta-helix repeat-containing protein</fullName>
    </recommendedName>
</protein>
<organism evidence="2 3">
    <name type="scientific">Cryomorpha ignava</name>
    <dbReference type="NCBI Taxonomy" id="101383"/>
    <lineage>
        <taxon>Bacteria</taxon>
        <taxon>Pseudomonadati</taxon>
        <taxon>Bacteroidota</taxon>
        <taxon>Flavobacteriia</taxon>
        <taxon>Flavobacteriales</taxon>
        <taxon>Cryomorphaceae</taxon>
        <taxon>Cryomorpha</taxon>
    </lineage>
</organism>
<dbReference type="InterPro" id="IPR011050">
    <property type="entry name" value="Pectin_lyase_fold/virulence"/>
</dbReference>
<dbReference type="SUPFAM" id="SSF51126">
    <property type="entry name" value="Pectin lyase-like"/>
    <property type="match status" value="1"/>
</dbReference>
<name>A0A7K3WUU2_9FLAO</name>
<sequence length="494" mass="54505">MKNPIHKITFFLFTLSVVIMASLSGCKKDEINTSPDLRLTFSTDSVKFDTVFNTVGSATQVLKVYNSDDSYVNISKVSLLNDPNNSYRINVDGLAGTNLENIEIGPNDSIYIFIEVTVEPNANILYPFVEGKIEFETNGNNQSVDLVAWGWDAIFYVPDVFPTNGLPNYTIISDDPNATVTWTAEKPVVIYGYLVVDSLQKLVVEPGTQIFFHQGSGLWVYRGGNIKAEGTLEEPIVFQGDRLESFYDEQPGQWDRIWINEGSQINVFKHVLIKNNFIGIQCETLPFNNPNPVSVASQPLKLDNVVIRNNSIAGILSKNYKIIANNVLMSSAGQYLLAGTGGGSYNFNNCTFANNWKFGTRQTPAVFLTNLTPVSSTEVEVRPIDSSKFRNCIVYGNGINEIGLDFDLAQPVILKFENSIIRAEEEVINPILEYFAGTTYVGQQPGFVDFSGGNFQLTPGAFAIGKGQNTGLIFDLIGTPYANPPAIGCFEFLP</sequence>